<dbReference type="PROSITE" id="PS51257">
    <property type="entry name" value="PROKAR_LIPOPROTEIN"/>
    <property type="match status" value="1"/>
</dbReference>
<evidence type="ECO:0008006" key="4">
    <source>
        <dbReference type="Google" id="ProtNLM"/>
    </source>
</evidence>
<keyword evidence="3" id="KW-1185">Reference proteome</keyword>
<gene>
    <name evidence="2" type="ORF">LZI70_15450</name>
</gene>
<evidence type="ECO:0000313" key="3">
    <source>
        <dbReference type="Proteomes" id="UP001059120"/>
    </source>
</evidence>
<dbReference type="Proteomes" id="UP001059120">
    <property type="component" value="Chromosome 2"/>
</dbReference>
<sequence length="126" mass="14024">MIKRIFILLVPFILFGCGTTDRDLQQQGRSDSYIQGFHDGRHSGLYEGGNDFESYVKDNARYDSDEDYKRGWLAGEKEGKSLQSQNDSISKGILSSPPPKGKSDDFDQVARDAVKGVDTSGLENLK</sequence>
<name>A0ABY5G9H1_VIBPE</name>
<protein>
    <recommendedName>
        <fullName evidence="4">Lipoprotein</fullName>
    </recommendedName>
</protein>
<dbReference type="RefSeq" id="WP_255232561.1">
    <property type="nucleotide sequence ID" value="NZ_CP090615.1"/>
</dbReference>
<reference evidence="2" key="1">
    <citation type="submission" date="2022-01" db="EMBL/GenBank/DDBJ databases">
        <title>Alginate degradation mechanism of Vibrio pelagius WXL662.</title>
        <authorList>
            <person name="He X."/>
        </authorList>
    </citation>
    <scope>NUCLEOTIDE SEQUENCE</scope>
    <source>
        <strain evidence="2">WXL662</strain>
    </source>
</reference>
<evidence type="ECO:0000256" key="1">
    <source>
        <dbReference type="SAM" id="MobiDB-lite"/>
    </source>
</evidence>
<proteinExistence type="predicted"/>
<accession>A0ABY5G9H1</accession>
<evidence type="ECO:0000313" key="2">
    <source>
        <dbReference type="EMBL" id="UTT86823.1"/>
    </source>
</evidence>
<dbReference type="EMBL" id="CP090615">
    <property type="protein sequence ID" value="UTT86823.1"/>
    <property type="molecule type" value="Genomic_DNA"/>
</dbReference>
<feature type="region of interest" description="Disordered" evidence="1">
    <location>
        <begin position="75"/>
        <end position="126"/>
    </location>
</feature>
<feature type="compositionally biased region" description="Basic and acidic residues" evidence="1">
    <location>
        <begin position="101"/>
        <end position="115"/>
    </location>
</feature>
<organism evidence="2 3">
    <name type="scientific">Vibrio pelagius</name>
    <dbReference type="NCBI Taxonomy" id="28169"/>
    <lineage>
        <taxon>Bacteria</taxon>
        <taxon>Pseudomonadati</taxon>
        <taxon>Pseudomonadota</taxon>
        <taxon>Gammaproteobacteria</taxon>
        <taxon>Vibrionales</taxon>
        <taxon>Vibrionaceae</taxon>
        <taxon>Vibrio</taxon>
    </lineage>
</organism>